<dbReference type="SUPFAM" id="SSF50249">
    <property type="entry name" value="Nucleic acid-binding proteins"/>
    <property type="match status" value="1"/>
</dbReference>
<reference evidence="3 4" key="1">
    <citation type="submission" date="2019-01" db="EMBL/GenBank/DDBJ databases">
        <title>Draft genome sequence of Cellulomonas takizawaensis strain TKZ-21.</title>
        <authorList>
            <person name="Yamamura H."/>
            <person name="Hayashi T."/>
            <person name="Hamada M."/>
            <person name="Serisawa Y."/>
            <person name="Matsuyama K."/>
            <person name="Nakagawa Y."/>
            <person name="Otoguro M."/>
            <person name="Yanagida F."/>
            <person name="Hayakawa M."/>
        </authorList>
    </citation>
    <scope>NUCLEOTIDE SEQUENCE [LARGE SCALE GENOMIC DNA]</scope>
    <source>
        <strain evidence="3 4">NBRC12680</strain>
    </source>
</reference>
<dbReference type="Pfam" id="PF18614">
    <property type="entry name" value="RNase_II_C_S1"/>
    <property type="match status" value="1"/>
</dbReference>
<dbReference type="Pfam" id="PF00773">
    <property type="entry name" value="RNB"/>
    <property type="match status" value="1"/>
</dbReference>
<protein>
    <submittedName>
        <fullName evidence="3">Ribonuclease R</fullName>
    </submittedName>
</protein>
<evidence type="ECO:0000259" key="2">
    <source>
        <dbReference type="SMART" id="SM00955"/>
    </source>
</evidence>
<feature type="compositionally biased region" description="Basic and acidic residues" evidence="1">
    <location>
        <begin position="14"/>
        <end position="25"/>
    </location>
</feature>
<comment type="caution">
    <text evidence="3">The sequence shown here is derived from an EMBL/GenBank/DDBJ whole genome shotgun (WGS) entry which is preliminary data.</text>
</comment>
<dbReference type="PANTHER" id="PTHR23355:SF42">
    <property type="entry name" value="RIBONUCLEASE II, CHLOROPLASTIC_MITOCHONDRIAL"/>
    <property type="match status" value="1"/>
</dbReference>
<evidence type="ECO:0000313" key="3">
    <source>
        <dbReference type="EMBL" id="GCE78434.1"/>
    </source>
</evidence>
<dbReference type="InterPro" id="IPR001900">
    <property type="entry name" value="RNase_II/R"/>
</dbReference>
<dbReference type="SMART" id="SM00955">
    <property type="entry name" value="RNB"/>
    <property type="match status" value="1"/>
</dbReference>
<dbReference type="GO" id="GO:0000932">
    <property type="term" value="C:P-body"/>
    <property type="evidence" value="ECO:0007669"/>
    <property type="project" value="TreeGrafter"/>
</dbReference>
<organism evidence="3 4">
    <name type="scientific">Cellulomonas biazotea</name>
    <dbReference type="NCBI Taxonomy" id="1709"/>
    <lineage>
        <taxon>Bacteria</taxon>
        <taxon>Bacillati</taxon>
        <taxon>Actinomycetota</taxon>
        <taxon>Actinomycetes</taxon>
        <taxon>Micrococcales</taxon>
        <taxon>Cellulomonadaceae</taxon>
        <taxon>Cellulomonas</taxon>
    </lineage>
</organism>
<dbReference type="GO" id="GO:0000175">
    <property type="term" value="F:3'-5'-RNA exonuclease activity"/>
    <property type="evidence" value="ECO:0007669"/>
    <property type="project" value="TreeGrafter"/>
</dbReference>
<feature type="domain" description="RNB" evidence="2">
    <location>
        <begin position="87"/>
        <end position="404"/>
    </location>
</feature>
<dbReference type="EMBL" id="BIMR01000416">
    <property type="protein sequence ID" value="GCE78434.1"/>
    <property type="molecule type" value="Genomic_DNA"/>
</dbReference>
<proteinExistence type="predicted"/>
<dbReference type="InterPro" id="IPR012340">
    <property type="entry name" value="NA-bd_OB-fold"/>
</dbReference>
<name>A0A402DWE4_9CELL</name>
<keyword evidence="4" id="KW-1185">Reference proteome</keyword>
<dbReference type="InterPro" id="IPR050180">
    <property type="entry name" value="RNR_Ribonuclease"/>
</dbReference>
<gene>
    <name evidence="3" type="ORF">CBZ_34900</name>
</gene>
<accession>A0A402DWE4</accession>
<evidence type="ECO:0000313" key="4">
    <source>
        <dbReference type="Proteomes" id="UP000289954"/>
    </source>
</evidence>
<dbReference type="PANTHER" id="PTHR23355">
    <property type="entry name" value="RIBONUCLEASE"/>
    <property type="match status" value="1"/>
</dbReference>
<dbReference type="GO" id="GO:0006402">
    <property type="term" value="P:mRNA catabolic process"/>
    <property type="evidence" value="ECO:0007669"/>
    <property type="project" value="TreeGrafter"/>
</dbReference>
<dbReference type="InterPro" id="IPR040596">
    <property type="entry name" value="RNase_II_C_S1"/>
</dbReference>
<feature type="compositionally biased region" description="Basic and acidic residues" evidence="1">
    <location>
        <begin position="531"/>
        <end position="548"/>
    </location>
</feature>
<dbReference type="GO" id="GO:0003723">
    <property type="term" value="F:RNA binding"/>
    <property type="evidence" value="ECO:0007669"/>
    <property type="project" value="InterPro"/>
</dbReference>
<dbReference type="AlphaFoldDB" id="A0A402DWE4"/>
<feature type="region of interest" description="Disordered" evidence="1">
    <location>
        <begin position="1"/>
        <end position="34"/>
    </location>
</feature>
<feature type="region of interest" description="Disordered" evidence="1">
    <location>
        <begin position="512"/>
        <end position="548"/>
    </location>
</feature>
<sequence>MPRRRVHLAPAPPDLHRDDRAEADRTAPAGVVGDAPDRRLQALAAAVDDDVARGLADLRDELGVPAGFPPDVLAEARVAAGSAPGDLADATDIPFVTIDPPGSRDLDQAVHLERRGSGYRVRYAIADVASWVRPGGAVDTEARRRVVTLYAPDGRTPLHPPELSEGAASLLAGQDVPALLWTVDLDADGTPTAVDVRRSRVRSRAQLTYDEVQRSLDDDTADEPLRLLRDVGRLRQEAERERGGITLPTPEQVVERTDGHWELVSRATLDAEEWNAQISLLTGMSAARIMLDGRVGVLRTLPPSDPRDVARLRRAADALGVTWPDGAGVGDVVRGLDAADPAHAALLTEATTLLRGAAYVAFDGEVPEQPQHAALAAPYAHTTAPLRRLVDRFVGETCVALVAGRDVPDWVRSALPDLPALMAGGDRRANEYERGCLDLVEAVLLTGRVGDVFDGVVVDAHDDRTTGVVQLRDPVVRGKVDGADLPVGRHVQVRLVEASAAHRRVRFTLDGVPAADGAPADEDVPTAGAGDGHDAGDARGEDRAATQD</sequence>
<evidence type="ECO:0000256" key="1">
    <source>
        <dbReference type="SAM" id="MobiDB-lite"/>
    </source>
</evidence>
<dbReference type="Proteomes" id="UP000289954">
    <property type="component" value="Unassembled WGS sequence"/>
</dbReference>